<proteinExistence type="predicted"/>
<dbReference type="Proteomes" id="UP000050741">
    <property type="component" value="Unassembled WGS sequence"/>
</dbReference>
<evidence type="ECO:0000313" key="1">
    <source>
        <dbReference type="Proteomes" id="UP000050741"/>
    </source>
</evidence>
<reference evidence="2" key="2">
    <citation type="submission" date="2016-06" db="UniProtKB">
        <authorList>
            <consortium name="WormBaseParasite"/>
        </authorList>
    </citation>
    <scope>IDENTIFICATION</scope>
</reference>
<evidence type="ECO:0000313" key="2">
    <source>
        <dbReference type="WBParaSite" id="GPLIN_001556900"/>
    </source>
</evidence>
<reference evidence="1" key="1">
    <citation type="submission" date="2014-05" db="EMBL/GenBank/DDBJ databases">
        <title>The genome and life-stage specific transcriptomes of Globodera pallida elucidate key aspects of plant parasitism by a cyst nematode.</title>
        <authorList>
            <person name="Cotton J.A."/>
            <person name="Lilley C.J."/>
            <person name="Jones L.M."/>
            <person name="Kikuchi T."/>
            <person name="Reid A.J."/>
            <person name="Thorpe P."/>
            <person name="Tsai I.J."/>
            <person name="Beasley H."/>
            <person name="Blok V."/>
            <person name="Cock P.J.A."/>
            <person name="Van den Akker S.E."/>
            <person name="Holroyd N."/>
            <person name="Hunt M."/>
            <person name="Mantelin S."/>
            <person name="Naghra H."/>
            <person name="Pain A."/>
            <person name="Palomares-Rius J.E."/>
            <person name="Zarowiecki M."/>
            <person name="Berriman M."/>
            <person name="Jones J.T."/>
            <person name="Urwin P.E."/>
        </authorList>
    </citation>
    <scope>NUCLEOTIDE SEQUENCE [LARGE SCALE GENOMIC DNA]</scope>
    <source>
        <strain evidence="1">Lindley</strain>
    </source>
</reference>
<name>A0A183CRR1_GLOPA</name>
<dbReference type="AlphaFoldDB" id="A0A183CRR1"/>
<sequence length="77" mass="9074">MRFEELMKPKNGWYDEAKDTVVLEMRINLRICHSGDARDSENLAQQFLLNLQKRFRKEQCARIHIDVLQTAASKVPK</sequence>
<dbReference type="WBParaSite" id="GPLIN_001556900">
    <property type="protein sequence ID" value="GPLIN_001556900"/>
    <property type="gene ID" value="GPLIN_001556900"/>
</dbReference>
<accession>A0A183CRR1</accession>
<protein>
    <submittedName>
        <fullName evidence="2">30S ribosomal protein S30</fullName>
    </submittedName>
</protein>
<organism evidence="1 2">
    <name type="scientific">Globodera pallida</name>
    <name type="common">Potato cyst nematode worm</name>
    <name type="synonym">Heterodera pallida</name>
    <dbReference type="NCBI Taxonomy" id="36090"/>
    <lineage>
        <taxon>Eukaryota</taxon>
        <taxon>Metazoa</taxon>
        <taxon>Ecdysozoa</taxon>
        <taxon>Nematoda</taxon>
        <taxon>Chromadorea</taxon>
        <taxon>Rhabditida</taxon>
        <taxon>Tylenchina</taxon>
        <taxon>Tylenchomorpha</taxon>
        <taxon>Tylenchoidea</taxon>
        <taxon>Heteroderidae</taxon>
        <taxon>Heteroderinae</taxon>
        <taxon>Globodera</taxon>
    </lineage>
</organism>
<keyword evidence="1" id="KW-1185">Reference proteome</keyword>